<dbReference type="GO" id="GO:0016702">
    <property type="term" value="F:oxidoreductase activity, acting on single donors with incorporation of molecular oxygen, incorporation of two atoms of oxygen"/>
    <property type="evidence" value="ECO:0007669"/>
    <property type="project" value="InterPro"/>
</dbReference>
<evidence type="ECO:0000256" key="3">
    <source>
        <dbReference type="ARBA" id="ARBA00023004"/>
    </source>
</evidence>
<evidence type="ECO:0000256" key="2">
    <source>
        <dbReference type="ARBA" id="ARBA00022723"/>
    </source>
</evidence>
<evidence type="ECO:0000256" key="1">
    <source>
        <dbReference type="ARBA" id="ARBA00006787"/>
    </source>
</evidence>
<evidence type="ECO:0000256" key="5">
    <source>
        <dbReference type="RuleBase" id="RU003799"/>
    </source>
</evidence>
<sequence length="68" mass="7502">MGTSIMSFGGPKYVIFKVPANASGQKGNLALKNVKQVCSVPCRSSLFPSYFHSFGMTENYIIFIEQSF</sequence>
<proteinExistence type="inferred from homology"/>
<evidence type="ECO:0000256" key="4">
    <source>
        <dbReference type="PIRSR" id="PIRSR604294-1"/>
    </source>
</evidence>
<reference evidence="6" key="1">
    <citation type="submission" date="2014-11" db="EMBL/GenBank/DDBJ databases">
        <authorList>
            <person name="Amaro Gonzalez C."/>
        </authorList>
    </citation>
    <scope>NUCLEOTIDE SEQUENCE</scope>
</reference>
<evidence type="ECO:0000313" key="6">
    <source>
        <dbReference type="EMBL" id="JAH04157.1"/>
    </source>
</evidence>
<dbReference type="EMBL" id="GBXM01104420">
    <property type="protein sequence ID" value="JAH04157.1"/>
    <property type="molecule type" value="Transcribed_RNA"/>
</dbReference>
<dbReference type="AlphaFoldDB" id="A0A0E9PIN5"/>
<comment type="cofactor">
    <cofactor evidence="4">
        <name>Fe(2+)</name>
        <dbReference type="ChEBI" id="CHEBI:29033"/>
    </cofactor>
    <text evidence="4">Binds 1 Fe(2+) ion per subunit.</text>
</comment>
<dbReference type="InterPro" id="IPR004294">
    <property type="entry name" value="Carotenoid_Oase"/>
</dbReference>
<dbReference type="GO" id="GO:0046872">
    <property type="term" value="F:metal ion binding"/>
    <property type="evidence" value="ECO:0007669"/>
    <property type="project" value="UniProtKB-KW"/>
</dbReference>
<reference evidence="6" key="2">
    <citation type="journal article" date="2015" name="Fish Shellfish Immunol.">
        <title>Early steps in the European eel (Anguilla anguilla)-Vibrio vulnificus interaction in the gills: Role of the RtxA13 toxin.</title>
        <authorList>
            <person name="Callol A."/>
            <person name="Pajuelo D."/>
            <person name="Ebbesson L."/>
            <person name="Teles M."/>
            <person name="MacKenzie S."/>
            <person name="Amaro C."/>
        </authorList>
    </citation>
    <scope>NUCLEOTIDE SEQUENCE</scope>
</reference>
<name>A0A0E9PIN5_ANGAN</name>
<dbReference type="Pfam" id="PF03055">
    <property type="entry name" value="RPE65"/>
    <property type="match status" value="1"/>
</dbReference>
<keyword evidence="3 4" id="KW-0408">Iron</keyword>
<organism evidence="6">
    <name type="scientific">Anguilla anguilla</name>
    <name type="common">European freshwater eel</name>
    <name type="synonym">Muraena anguilla</name>
    <dbReference type="NCBI Taxonomy" id="7936"/>
    <lineage>
        <taxon>Eukaryota</taxon>
        <taxon>Metazoa</taxon>
        <taxon>Chordata</taxon>
        <taxon>Craniata</taxon>
        <taxon>Vertebrata</taxon>
        <taxon>Euteleostomi</taxon>
        <taxon>Actinopterygii</taxon>
        <taxon>Neopterygii</taxon>
        <taxon>Teleostei</taxon>
        <taxon>Anguilliformes</taxon>
        <taxon>Anguillidae</taxon>
        <taxon>Anguilla</taxon>
    </lineage>
</organism>
<keyword evidence="2 4" id="KW-0479">Metal-binding</keyword>
<feature type="binding site" evidence="4">
    <location>
        <position position="52"/>
    </location>
    <ligand>
        <name>Fe cation</name>
        <dbReference type="ChEBI" id="CHEBI:24875"/>
        <note>catalytic</note>
    </ligand>
</feature>
<protein>
    <submittedName>
        <fullName evidence="6">Uncharacterized protein</fullName>
    </submittedName>
</protein>
<accession>A0A0E9PIN5</accession>
<comment type="similarity">
    <text evidence="1 5">Belongs to the carotenoid oxygenase family.</text>
</comment>